<feature type="transmembrane region" description="Helical" evidence="1">
    <location>
        <begin position="39"/>
        <end position="61"/>
    </location>
</feature>
<keyword evidence="1" id="KW-0472">Membrane</keyword>
<feature type="transmembrane region" description="Helical" evidence="1">
    <location>
        <begin position="82"/>
        <end position="101"/>
    </location>
</feature>
<feature type="transmembrane region" description="Helical" evidence="1">
    <location>
        <begin position="334"/>
        <end position="355"/>
    </location>
</feature>
<evidence type="ECO:0000313" key="2">
    <source>
        <dbReference type="EMBL" id="HJB92047.1"/>
    </source>
</evidence>
<dbReference type="Pfam" id="PF07556">
    <property type="entry name" value="DUF1538"/>
    <property type="match status" value="2"/>
</dbReference>
<proteinExistence type="predicted"/>
<dbReference type="InterPro" id="IPR011435">
    <property type="entry name" value="UmpAB"/>
</dbReference>
<feature type="transmembrane region" description="Helical" evidence="1">
    <location>
        <begin position="142"/>
        <end position="161"/>
    </location>
</feature>
<feature type="transmembrane region" description="Helical" evidence="1">
    <location>
        <begin position="113"/>
        <end position="135"/>
    </location>
</feature>
<keyword evidence="1" id="KW-1133">Transmembrane helix</keyword>
<evidence type="ECO:0000256" key="1">
    <source>
        <dbReference type="SAM" id="Phobius"/>
    </source>
</evidence>
<dbReference type="AlphaFoldDB" id="A0A9D2SEU2"/>
<protein>
    <submittedName>
        <fullName evidence="2">DUF1538 domain-containing protein</fullName>
    </submittedName>
</protein>
<dbReference type="Proteomes" id="UP000886883">
    <property type="component" value="Unassembled WGS sequence"/>
</dbReference>
<evidence type="ECO:0000313" key="3">
    <source>
        <dbReference type="Proteomes" id="UP000886883"/>
    </source>
</evidence>
<feature type="transmembrane region" description="Helical" evidence="1">
    <location>
        <begin position="173"/>
        <end position="194"/>
    </location>
</feature>
<name>A0A9D2SEU2_9FIRM</name>
<feature type="transmembrane region" description="Helical" evidence="1">
    <location>
        <begin position="461"/>
        <end position="479"/>
    </location>
</feature>
<dbReference type="EMBL" id="DWXE01000043">
    <property type="protein sequence ID" value="HJB92047.1"/>
    <property type="molecule type" value="Genomic_DNA"/>
</dbReference>
<feature type="transmembrane region" description="Helical" evidence="1">
    <location>
        <begin position="206"/>
        <end position="227"/>
    </location>
</feature>
<comment type="caution">
    <text evidence="2">The sequence shown here is derived from an EMBL/GenBank/DDBJ whole genome shotgun (WGS) entry which is preliminary data.</text>
</comment>
<feature type="transmembrane region" description="Helical" evidence="1">
    <location>
        <begin position="376"/>
        <end position="399"/>
    </location>
</feature>
<reference evidence="2" key="2">
    <citation type="submission" date="2021-04" db="EMBL/GenBank/DDBJ databases">
        <authorList>
            <person name="Gilroy R."/>
        </authorList>
    </citation>
    <scope>NUCLEOTIDE SEQUENCE</scope>
    <source>
        <strain evidence="2">USAMLcec3-2134</strain>
    </source>
</reference>
<accession>A0A9D2SEU2</accession>
<keyword evidence="1" id="KW-0812">Transmembrane</keyword>
<feature type="transmembrane region" description="Helical" evidence="1">
    <location>
        <begin position="293"/>
        <end position="314"/>
    </location>
</feature>
<feature type="transmembrane region" description="Helical" evidence="1">
    <location>
        <begin position="263"/>
        <end position="281"/>
    </location>
</feature>
<reference evidence="2" key="1">
    <citation type="journal article" date="2021" name="PeerJ">
        <title>Extensive microbial diversity within the chicken gut microbiome revealed by metagenomics and culture.</title>
        <authorList>
            <person name="Gilroy R."/>
            <person name="Ravi A."/>
            <person name="Getino M."/>
            <person name="Pursley I."/>
            <person name="Horton D.L."/>
            <person name="Alikhan N.F."/>
            <person name="Baker D."/>
            <person name="Gharbi K."/>
            <person name="Hall N."/>
            <person name="Watson M."/>
            <person name="Adriaenssens E.M."/>
            <person name="Foster-Nyarko E."/>
            <person name="Jarju S."/>
            <person name="Secka A."/>
            <person name="Antonio M."/>
            <person name="Oren A."/>
            <person name="Chaudhuri R.R."/>
            <person name="La Ragione R."/>
            <person name="Hildebrand F."/>
            <person name="Pallen M.J."/>
        </authorList>
    </citation>
    <scope>NUCLEOTIDE SEQUENCE</scope>
    <source>
        <strain evidence="2">USAMLcec3-2134</strain>
    </source>
</reference>
<organism evidence="2 3">
    <name type="scientific">Candidatus Eisenbergiella merdigallinarum</name>
    <dbReference type="NCBI Taxonomy" id="2838552"/>
    <lineage>
        <taxon>Bacteria</taxon>
        <taxon>Bacillati</taxon>
        <taxon>Bacillota</taxon>
        <taxon>Clostridia</taxon>
        <taxon>Lachnospirales</taxon>
        <taxon>Lachnospiraceae</taxon>
        <taxon>Eisenbergiella</taxon>
    </lineage>
</organism>
<gene>
    <name evidence="2" type="ORF">H9763_11370</name>
</gene>
<feature type="transmembrane region" description="Helical" evidence="1">
    <location>
        <begin position="14"/>
        <end position="33"/>
    </location>
</feature>
<sequence length="512" mass="54753">MGIGKHLKEKWQEALSAVLPIIAIVLALCFFVVPVSSSILLCFLVGAVMLMVGMMFFTLGAEMAMSPMGERVGSCLTRSKNLLVVVILSFLLGFIITISEPDLQVLAQQVPSVPNMLLVVCVACGVGFFLVVALLRMLFGIALPPLLVAFYVIVFALALFVPKDFLSVAFDAGGVTTGPMTVPFIMALGVGISAIRSDRHAADDSFGLVALCSIGPILAVMILGMIYRPQEGAYEAYVLPAVNDSRELWRLFMTGIPSYIKEIAVALLPIIVFFFLFQVAVLKLSGRTLKKIVVGLVYTYIGLVLFLTGANVGFMPAGNYLGQMLAGMKWPQLLVPIAMLMGYFIVKAEPAVYVLNKQVEEMTDGAISARAMETGLSVGVCISVGIAMVRVLTGISILWFLIPGYAIALGISFFVPKIYTAIAFDSGGVASGPMTATFLLPLAQGACSVVGGNIVTDAFGIVAMVAMTPLITIQVMGLASRILEKRREKQAEVQPVPAWSLELLGENDIIEL</sequence>